<evidence type="ECO:0000313" key="2">
    <source>
        <dbReference type="Proteomes" id="UP000831782"/>
    </source>
</evidence>
<protein>
    <submittedName>
        <fullName evidence="1">IS110 family transposase</fullName>
    </submittedName>
</protein>
<gene>
    <name evidence="1" type="ORF">MUN88_05320</name>
</gene>
<keyword evidence="2" id="KW-1185">Reference proteome</keyword>
<name>A0ABY4EYN0_9BACI</name>
<evidence type="ECO:0000313" key="1">
    <source>
        <dbReference type="EMBL" id="UOQ49509.1"/>
    </source>
</evidence>
<reference evidence="1 2" key="1">
    <citation type="submission" date="2022-04" db="EMBL/GenBank/DDBJ databases">
        <title>Gracilibacillus sp. isolated from saltern.</title>
        <authorList>
            <person name="Won M."/>
            <person name="Lee C.-M."/>
            <person name="Woen H.-Y."/>
            <person name="Kwon S.-W."/>
        </authorList>
    </citation>
    <scope>NUCLEOTIDE SEQUENCE [LARGE SCALE GENOMIC DNA]</scope>
    <source>
        <strain evidence="1 2">SSWR10-1</strain>
    </source>
</reference>
<sequence>MNLAAFLTEHDIRFVMVNPMHVNRRRGFPSIWMKKPFIRSIVVFLFMWC</sequence>
<dbReference type="EMBL" id="CP095072">
    <property type="protein sequence ID" value="UOQ49509.1"/>
    <property type="molecule type" value="Genomic_DNA"/>
</dbReference>
<dbReference type="Proteomes" id="UP000831782">
    <property type="component" value="Chromosome"/>
</dbReference>
<accession>A0ABY4EYN0</accession>
<proteinExistence type="predicted"/>
<organism evidence="1 2">
    <name type="scientific">Gracilibacillus caseinilyticus</name>
    <dbReference type="NCBI Taxonomy" id="2932256"/>
    <lineage>
        <taxon>Bacteria</taxon>
        <taxon>Bacillati</taxon>
        <taxon>Bacillota</taxon>
        <taxon>Bacilli</taxon>
        <taxon>Bacillales</taxon>
        <taxon>Bacillaceae</taxon>
        <taxon>Gracilibacillus</taxon>
    </lineage>
</organism>